<keyword evidence="7" id="KW-0902">Two-component regulatory system</keyword>
<feature type="domain" description="Histidine kinase" evidence="8">
    <location>
        <begin position="222"/>
        <end position="427"/>
    </location>
</feature>
<dbReference type="InterPro" id="IPR005467">
    <property type="entry name" value="His_kinase_dom"/>
</dbReference>
<dbReference type="EC" id="2.7.13.3" evidence="2"/>
<dbReference type="InterPro" id="IPR036890">
    <property type="entry name" value="HATPase_C_sf"/>
</dbReference>
<dbReference type="PATRIC" id="fig|345309.4.peg.673"/>
<keyword evidence="4" id="KW-0547">Nucleotide-binding</keyword>
<evidence type="ECO:0000256" key="5">
    <source>
        <dbReference type="ARBA" id="ARBA00022777"/>
    </source>
</evidence>
<keyword evidence="5" id="KW-0418">Kinase</keyword>
<evidence type="ECO:0000256" key="2">
    <source>
        <dbReference type="ARBA" id="ARBA00012438"/>
    </source>
</evidence>
<dbReference type="SMART" id="SM00387">
    <property type="entry name" value="HATPase_c"/>
    <property type="match status" value="1"/>
</dbReference>
<keyword evidence="3" id="KW-0808">Transferase</keyword>
<dbReference type="EMBL" id="JZRB01000014">
    <property type="protein sequence ID" value="KJV35857.1"/>
    <property type="molecule type" value="Genomic_DNA"/>
</dbReference>
<dbReference type="SUPFAM" id="SSF55785">
    <property type="entry name" value="PYP-like sensor domain (PAS domain)"/>
    <property type="match status" value="1"/>
</dbReference>
<dbReference type="InterPro" id="IPR000014">
    <property type="entry name" value="PAS"/>
</dbReference>
<comment type="catalytic activity">
    <reaction evidence="1">
        <text>ATP + protein L-histidine = ADP + protein N-phospho-L-histidine.</text>
        <dbReference type="EC" id="2.7.13.3"/>
    </reaction>
</comment>
<comment type="caution">
    <text evidence="10">The sequence shown here is derived from an EMBL/GenBank/DDBJ whole genome shotgun (WGS) entry which is preliminary data.</text>
</comment>
<keyword evidence="11" id="KW-1185">Reference proteome</keyword>
<keyword evidence="6" id="KW-0067">ATP-binding</keyword>
<evidence type="ECO:0000259" key="9">
    <source>
        <dbReference type="PROSITE" id="PS50112"/>
    </source>
</evidence>
<proteinExistence type="predicted"/>
<evidence type="ECO:0000313" key="11">
    <source>
        <dbReference type="Proteomes" id="UP000033651"/>
    </source>
</evidence>
<evidence type="ECO:0000256" key="6">
    <source>
        <dbReference type="ARBA" id="ARBA00022840"/>
    </source>
</evidence>
<evidence type="ECO:0000256" key="7">
    <source>
        <dbReference type="ARBA" id="ARBA00023012"/>
    </source>
</evidence>
<dbReference type="PRINTS" id="PR00344">
    <property type="entry name" value="BCTRLSENSOR"/>
</dbReference>
<dbReference type="SUPFAM" id="SSF55874">
    <property type="entry name" value="ATPase domain of HSP90 chaperone/DNA topoisomerase II/histidine kinase"/>
    <property type="match status" value="1"/>
</dbReference>
<dbReference type="AlphaFoldDB" id="A0A0F3KY12"/>
<dbReference type="GO" id="GO:0004673">
    <property type="term" value="F:protein histidine kinase activity"/>
    <property type="evidence" value="ECO:0007669"/>
    <property type="project" value="UniProtKB-EC"/>
</dbReference>
<dbReference type="PROSITE" id="PS50109">
    <property type="entry name" value="HIS_KIN"/>
    <property type="match status" value="1"/>
</dbReference>
<dbReference type="PANTHER" id="PTHR43065:SF46">
    <property type="entry name" value="C4-DICARBOXYLATE TRANSPORT SENSOR PROTEIN DCTB"/>
    <property type="match status" value="1"/>
</dbReference>
<dbReference type="Pfam" id="PF02518">
    <property type="entry name" value="HATPase_c"/>
    <property type="match status" value="1"/>
</dbReference>
<evidence type="ECO:0000313" key="10">
    <source>
        <dbReference type="EMBL" id="KJV35857.1"/>
    </source>
</evidence>
<dbReference type="Gene3D" id="3.30.565.10">
    <property type="entry name" value="Histidine kinase-like ATPase, C-terminal domain"/>
    <property type="match status" value="1"/>
</dbReference>
<dbReference type="PROSITE" id="PS50112">
    <property type="entry name" value="PAS"/>
    <property type="match status" value="1"/>
</dbReference>
<evidence type="ECO:0000256" key="1">
    <source>
        <dbReference type="ARBA" id="ARBA00000085"/>
    </source>
</evidence>
<organism evidence="10 11">
    <name type="scientific">Luteibacter yeojuensis</name>
    <dbReference type="NCBI Taxonomy" id="345309"/>
    <lineage>
        <taxon>Bacteria</taxon>
        <taxon>Pseudomonadati</taxon>
        <taxon>Pseudomonadota</taxon>
        <taxon>Gammaproteobacteria</taxon>
        <taxon>Lysobacterales</taxon>
        <taxon>Rhodanobacteraceae</taxon>
        <taxon>Luteibacter</taxon>
    </lineage>
</organism>
<evidence type="ECO:0000259" key="8">
    <source>
        <dbReference type="PROSITE" id="PS50109"/>
    </source>
</evidence>
<dbReference type="GO" id="GO:0000160">
    <property type="term" value="P:phosphorelay signal transduction system"/>
    <property type="evidence" value="ECO:0007669"/>
    <property type="project" value="UniProtKB-KW"/>
</dbReference>
<feature type="domain" description="PAS" evidence="9">
    <location>
        <begin position="107"/>
        <end position="152"/>
    </location>
</feature>
<dbReference type="Proteomes" id="UP000033651">
    <property type="component" value="Unassembled WGS sequence"/>
</dbReference>
<dbReference type="InterPro" id="IPR004358">
    <property type="entry name" value="Sig_transdc_His_kin-like_C"/>
</dbReference>
<accession>A0A0F3KY12</accession>
<dbReference type="InterPro" id="IPR003594">
    <property type="entry name" value="HATPase_dom"/>
</dbReference>
<protein>
    <recommendedName>
        <fullName evidence="2">histidine kinase</fullName>
        <ecNumber evidence="2">2.7.13.3</ecNumber>
    </recommendedName>
</protein>
<dbReference type="GO" id="GO:0005524">
    <property type="term" value="F:ATP binding"/>
    <property type="evidence" value="ECO:0007669"/>
    <property type="project" value="UniProtKB-KW"/>
</dbReference>
<dbReference type="InterPro" id="IPR035965">
    <property type="entry name" value="PAS-like_dom_sf"/>
</dbReference>
<gene>
    <name evidence="10" type="ORF">VI08_07345</name>
</gene>
<dbReference type="PANTHER" id="PTHR43065">
    <property type="entry name" value="SENSOR HISTIDINE KINASE"/>
    <property type="match status" value="1"/>
</dbReference>
<reference evidence="10 11" key="1">
    <citation type="submission" date="2015-03" db="EMBL/GenBank/DDBJ databases">
        <title>Draft genome sequence of Luteibacter yeojuensis strain SU11.</title>
        <authorList>
            <person name="Sulaiman J."/>
            <person name="Priya K."/>
            <person name="Chan K.-G."/>
        </authorList>
    </citation>
    <scope>NUCLEOTIDE SEQUENCE [LARGE SCALE GENOMIC DNA]</scope>
    <source>
        <strain evidence="10 11">SU11</strain>
    </source>
</reference>
<name>A0A0F3KY12_9GAMM</name>
<evidence type="ECO:0000256" key="3">
    <source>
        <dbReference type="ARBA" id="ARBA00022679"/>
    </source>
</evidence>
<sequence>MALWLAAVILPMLVAGATLAVVPSGGRAARAALFATACLGSLLAAWAGSRLVMASIVTVADLLSALREGDFGMRGHASRGRDVFGLIAAANHLSEDLRESRRRRVEAARLLGKTLVALHSPILVIDDQGLVRLINPAARALAGIDRAPAVGRPPAAIGLAPLVEASDGVILAHAFPGASGRWAVRRASWHSGGRGHTLVMLHDLHAALNDEEHRAWQRLIRVLSHELNNSLAPIESLADTLSVMLARHGMRMPEDDLRIGLDAIARRSAALARFVGGYGRLARLPPIDPHPFRLDGLLTRIVPLEQRVPVVLEPGHPVVVDGDEGQLELAFTNLLRNAADAVLRAAGGVRVAWVVEGGQVVVHIVDDGIGLPKTDSLFVPFFTTKPEGSGIGLSLVRLVVEAHGGSVTLVDRTDRTGAIASVRLATA</sequence>
<evidence type="ECO:0000256" key="4">
    <source>
        <dbReference type="ARBA" id="ARBA00022741"/>
    </source>
</evidence>